<evidence type="ECO:0000259" key="1">
    <source>
        <dbReference type="Pfam" id="PF00483"/>
    </source>
</evidence>
<dbReference type="CDD" id="cd06426">
    <property type="entry name" value="NTP_transferase_like_2"/>
    <property type="match status" value="1"/>
</dbReference>
<feature type="domain" description="Nucleotidyl transferase" evidence="1">
    <location>
        <begin position="122"/>
        <end position="343"/>
    </location>
</feature>
<dbReference type="InterPro" id="IPR050486">
    <property type="entry name" value="Mannose-1P_guanyltransferase"/>
</dbReference>
<dbReference type="EMBL" id="FQUS01000025">
    <property type="protein sequence ID" value="SHG34728.1"/>
    <property type="molecule type" value="Genomic_DNA"/>
</dbReference>
<dbReference type="RefSeq" id="WP_073067671.1">
    <property type="nucleotide sequence ID" value="NZ_FQUS01000025.1"/>
</dbReference>
<feature type="domain" description="CBS" evidence="2">
    <location>
        <begin position="10"/>
        <end position="53"/>
    </location>
</feature>
<keyword evidence="4" id="KW-1185">Reference proteome</keyword>
<dbReference type="InterPro" id="IPR029044">
    <property type="entry name" value="Nucleotide-diphossugar_trans"/>
</dbReference>
<dbReference type="InterPro" id="IPR005835">
    <property type="entry name" value="NTP_transferase_dom"/>
</dbReference>
<name>A0A1M5J294_9BACT</name>
<evidence type="ECO:0000259" key="2">
    <source>
        <dbReference type="Pfam" id="PF00571"/>
    </source>
</evidence>
<accession>A0A1M5J294</accession>
<dbReference type="STRING" id="1194090.SAMN05443144_12550"/>
<protein>
    <submittedName>
        <fullName evidence="3">CBS domain-containing protein</fullName>
    </submittedName>
</protein>
<dbReference type="Pfam" id="PF00571">
    <property type="entry name" value="CBS"/>
    <property type="match status" value="1"/>
</dbReference>
<proteinExistence type="predicted"/>
<dbReference type="Gene3D" id="3.10.580.10">
    <property type="entry name" value="CBS-domain"/>
    <property type="match status" value="1"/>
</dbReference>
<dbReference type="Pfam" id="PF00483">
    <property type="entry name" value="NTP_transferase"/>
    <property type="match status" value="1"/>
</dbReference>
<evidence type="ECO:0000313" key="3">
    <source>
        <dbReference type="EMBL" id="SHG34728.1"/>
    </source>
</evidence>
<dbReference type="OrthoDB" id="9813880at2"/>
<evidence type="ECO:0000313" key="4">
    <source>
        <dbReference type="Proteomes" id="UP000184041"/>
    </source>
</evidence>
<dbReference type="InterPro" id="IPR000644">
    <property type="entry name" value="CBS_dom"/>
</dbReference>
<dbReference type="Proteomes" id="UP000184041">
    <property type="component" value="Unassembled WGS sequence"/>
</dbReference>
<dbReference type="InterPro" id="IPR046342">
    <property type="entry name" value="CBS_dom_sf"/>
</dbReference>
<dbReference type="AlphaFoldDB" id="A0A1M5J294"/>
<dbReference type="PANTHER" id="PTHR22572">
    <property type="entry name" value="SUGAR-1-PHOSPHATE GUANYL TRANSFERASE"/>
    <property type="match status" value="1"/>
</dbReference>
<gene>
    <name evidence="3" type="ORF">SAMN05443144_12550</name>
</gene>
<dbReference type="SUPFAM" id="SSF53448">
    <property type="entry name" value="Nucleotide-diphospho-sugar transferases"/>
    <property type="match status" value="1"/>
</dbReference>
<dbReference type="SUPFAM" id="SSF54631">
    <property type="entry name" value="CBS-domain pair"/>
    <property type="match status" value="1"/>
</dbReference>
<dbReference type="Gene3D" id="3.90.550.10">
    <property type="entry name" value="Spore Coat Polysaccharide Biosynthesis Protein SpsA, Chain A"/>
    <property type="match status" value="1"/>
</dbReference>
<reference evidence="3 4" key="1">
    <citation type="submission" date="2016-11" db="EMBL/GenBank/DDBJ databases">
        <authorList>
            <person name="Jaros S."/>
            <person name="Januszkiewicz K."/>
            <person name="Wedrychowicz H."/>
        </authorList>
    </citation>
    <scope>NUCLEOTIDE SEQUENCE [LARGE SCALE GENOMIC DNA]</scope>
    <source>
        <strain evidence="3 4">DSM 21986</strain>
    </source>
</reference>
<sequence length="348" mass="40365">MRHFKEHLIETGTTIKEALIILDKLAKDAVTFVVNKEDKLLGSLTDGDVRRGLINDVQTDQPVDDIIQSDPKFIRKSNYDIEKVIEYREKNFKILPILDEEDRVTNVLNFNYLKSYLPVDVVVMAGGKGTRLRPLTEDTPKPLLEVGDKPILEHNIQRLSEYGMDDFWISVNYLGEQIEDYFGNGNRKNLQIEYVWEETPLGTAGALSKIDNFRHDYILLTNSDILTNLNYEEFFLEFLDQNADFGVVTIPYKVDVPYAVLETSNGHVMNFKEKPTYTYYSNGGIYLMKREVVDYIPKSKFYDTTDLMKELIEDGKKVFSYPHSGYWLDVGKHEDFEKAQEDIKHLKI</sequence>
<organism evidence="3 4">
    <name type="scientific">Fodinibius roseus</name>
    <dbReference type="NCBI Taxonomy" id="1194090"/>
    <lineage>
        <taxon>Bacteria</taxon>
        <taxon>Pseudomonadati</taxon>
        <taxon>Balneolota</taxon>
        <taxon>Balneolia</taxon>
        <taxon>Balneolales</taxon>
        <taxon>Balneolaceae</taxon>
        <taxon>Fodinibius</taxon>
    </lineage>
</organism>